<organism evidence="1 2">
    <name type="scientific">Alistipes inops</name>
    <dbReference type="NCBI Taxonomy" id="1501391"/>
    <lineage>
        <taxon>Bacteria</taxon>
        <taxon>Pseudomonadati</taxon>
        <taxon>Bacteroidota</taxon>
        <taxon>Bacteroidia</taxon>
        <taxon>Bacteroidales</taxon>
        <taxon>Rikenellaceae</taxon>
        <taxon>Alistipes</taxon>
    </lineage>
</organism>
<dbReference type="InterPro" id="IPR015943">
    <property type="entry name" value="WD40/YVTN_repeat-like_dom_sf"/>
</dbReference>
<dbReference type="PROSITE" id="PS51257">
    <property type="entry name" value="PROKAR_LIPOPROTEIN"/>
    <property type="match status" value="1"/>
</dbReference>
<dbReference type="Proteomes" id="UP000030889">
    <property type="component" value="Unassembled WGS sequence"/>
</dbReference>
<proteinExistence type="predicted"/>
<gene>
    <name evidence="1" type="ORF">LG35_08700</name>
</gene>
<dbReference type="SUPFAM" id="SSF63825">
    <property type="entry name" value="YWTD domain"/>
    <property type="match status" value="1"/>
</dbReference>
<accession>A0ABR4YHS6</accession>
<dbReference type="EMBL" id="JRGF01000011">
    <property type="protein sequence ID" value="KHE41401.1"/>
    <property type="molecule type" value="Genomic_DNA"/>
</dbReference>
<name>A0ABR4YHS6_9BACT</name>
<evidence type="ECO:0000313" key="1">
    <source>
        <dbReference type="EMBL" id="KHE41401.1"/>
    </source>
</evidence>
<dbReference type="InterPro" id="IPR051200">
    <property type="entry name" value="Host-pathogen_enzymatic-act"/>
</dbReference>
<dbReference type="PANTHER" id="PTHR47197">
    <property type="entry name" value="PROTEIN NIRF"/>
    <property type="match status" value="1"/>
</dbReference>
<keyword evidence="2" id="KW-1185">Reference proteome</keyword>
<protein>
    <recommendedName>
        <fullName evidence="3">Cell surface protein</fullName>
    </recommendedName>
</protein>
<dbReference type="Gene3D" id="2.130.10.10">
    <property type="entry name" value="YVTN repeat-like/Quinoprotein amine dehydrogenase"/>
    <property type="match status" value="1"/>
</dbReference>
<dbReference type="PANTHER" id="PTHR47197:SF3">
    <property type="entry name" value="DIHYDRO-HEME D1 DEHYDROGENASE"/>
    <property type="match status" value="1"/>
</dbReference>
<dbReference type="InterPro" id="IPR031815">
    <property type="entry name" value="DUF5074"/>
</dbReference>
<sequence length="353" mass="38479">MKTAVRALLCGAVFSVGGCMKYGPVPEEHFSYPMPPGEEPEGVFIVCEGNFMYGNASLSFYLPSSGELQNEVFARANGMKLGDVAQSMTIHDGTAYIVVNNSGIVFGIDPETFRIERVIRGIGSPRYICFNDSVAYVTSLYEPRIAVVDVATAAVADYIETPDHTSTEQMAIWGDTLYVSCWSYDDAVLMVDLTSGEVVGEIGVRSQPRQIALDGDGRLWVLTDGGYGEGSSPKPPALYRIDAASGSIEREFVFRMGDTPRGLAVGAGGDTVYFLNGDVWRMDTDAEELPREPFIPASNTIYYALGVDPRRGDIYVGDAIDYQQQGVVYRFSADGRGLDTLRVGIIPTDFCFR</sequence>
<comment type="caution">
    <text evidence="1">The sequence shown here is derived from an EMBL/GenBank/DDBJ whole genome shotgun (WGS) entry which is preliminary data.</text>
</comment>
<evidence type="ECO:0000313" key="2">
    <source>
        <dbReference type="Proteomes" id="UP000030889"/>
    </source>
</evidence>
<dbReference type="Pfam" id="PF16819">
    <property type="entry name" value="DUF5074"/>
    <property type="match status" value="1"/>
</dbReference>
<reference evidence="1 2" key="1">
    <citation type="submission" date="2014-09" db="EMBL/GenBank/DDBJ databases">
        <title>Alistipes sp. 627, sp. nov., a novel member of the family Rikenellaceae isolated from human faeces.</title>
        <authorList>
            <person name="Shkoporov A.N."/>
            <person name="Chaplin A.V."/>
            <person name="Motuzova O.V."/>
            <person name="Kafarskaia L.I."/>
            <person name="Khokhlova E.V."/>
            <person name="Efimov B.A."/>
        </authorList>
    </citation>
    <scope>NUCLEOTIDE SEQUENCE [LARGE SCALE GENOMIC DNA]</scope>
    <source>
        <strain evidence="1 2">627</strain>
    </source>
</reference>
<evidence type="ECO:0008006" key="3">
    <source>
        <dbReference type="Google" id="ProtNLM"/>
    </source>
</evidence>